<proteinExistence type="predicted"/>
<dbReference type="Proteomes" id="UP001341135">
    <property type="component" value="Chromosome"/>
</dbReference>
<dbReference type="InterPro" id="IPR058303">
    <property type="entry name" value="DUF7990"/>
</dbReference>
<evidence type="ECO:0000313" key="2">
    <source>
        <dbReference type="Proteomes" id="UP001341135"/>
    </source>
</evidence>
<name>A0ABN6ZQ10_9CREN</name>
<dbReference type="RefSeq" id="WP_338249503.1">
    <property type="nucleotide sequence ID" value="NZ_AP028907.1"/>
</dbReference>
<dbReference type="EMBL" id="AP028907">
    <property type="protein sequence ID" value="BES82305.1"/>
    <property type="molecule type" value="Genomic_DNA"/>
</dbReference>
<accession>A0ABN6ZQ10</accession>
<protein>
    <submittedName>
        <fullName evidence="1">Uncharacterized protein</fullName>
    </submittedName>
</protein>
<sequence length="97" mass="10642">MLHPLRRLLDEARAFLAGMHGALIQQSVEALELELIELEHAFLSLVLGGLVGLPLAPLGVAADLAPLLEDEARILFERTWRGSDVIADLFSRMGGEW</sequence>
<keyword evidence="2" id="KW-1185">Reference proteome</keyword>
<dbReference type="Pfam" id="PF25952">
    <property type="entry name" value="DUF7990"/>
    <property type="match status" value="1"/>
</dbReference>
<reference evidence="1 2" key="1">
    <citation type="submission" date="2023-09" db="EMBL/GenBank/DDBJ databases">
        <title>Pyrofollis japonicus gen. nov. sp. nov., a novel member of the family Pyrodictiaceae isolated from the Iheya North hydrothermal field.</title>
        <authorList>
            <person name="Miyazaki U."/>
            <person name="Sanari M."/>
            <person name="Tame A."/>
            <person name="Kitajima M."/>
            <person name="Okamoto A."/>
            <person name="Sawayama S."/>
            <person name="Miyazaki J."/>
            <person name="Takai K."/>
            <person name="Nakagawa S."/>
        </authorList>
    </citation>
    <scope>NUCLEOTIDE SEQUENCE [LARGE SCALE GENOMIC DNA]</scope>
    <source>
        <strain evidence="1 2">AV2</strain>
    </source>
</reference>
<evidence type="ECO:0000313" key="1">
    <source>
        <dbReference type="EMBL" id="BES82305.1"/>
    </source>
</evidence>
<organism evidence="1 2">
    <name type="scientific">Pyrodictium abyssi</name>
    <dbReference type="NCBI Taxonomy" id="54256"/>
    <lineage>
        <taxon>Archaea</taxon>
        <taxon>Thermoproteota</taxon>
        <taxon>Thermoprotei</taxon>
        <taxon>Desulfurococcales</taxon>
        <taxon>Pyrodictiaceae</taxon>
        <taxon>Pyrodictium</taxon>
    </lineage>
</organism>
<dbReference type="GeneID" id="89289880"/>
<gene>
    <name evidence="1" type="ORF">PABY_18720</name>
</gene>